<dbReference type="Proteomes" id="UP001059663">
    <property type="component" value="Chromosome"/>
</dbReference>
<protein>
    <submittedName>
        <fullName evidence="1">Zf-HC2 domain-containing protein</fullName>
    </submittedName>
</protein>
<proteinExistence type="predicted"/>
<accession>A0AC61U6G2</accession>
<organism evidence="1 2">
    <name type="scientific">Janibacter limosus</name>
    <dbReference type="NCBI Taxonomy" id="53458"/>
    <lineage>
        <taxon>Bacteria</taxon>
        <taxon>Bacillati</taxon>
        <taxon>Actinomycetota</taxon>
        <taxon>Actinomycetes</taxon>
        <taxon>Micrococcales</taxon>
        <taxon>Intrasporangiaceae</taxon>
        <taxon>Janibacter</taxon>
    </lineage>
</organism>
<dbReference type="EMBL" id="CP087977">
    <property type="protein sequence ID" value="UUZ45574.1"/>
    <property type="molecule type" value="Genomic_DNA"/>
</dbReference>
<gene>
    <name evidence="1" type="ORF">LP422_05690</name>
</gene>
<reference evidence="1" key="1">
    <citation type="submission" date="2021-11" db="EMBL/GenBank/DDBJ databases">
        <title>Study of the species diversity of bacterial strains isolated from a unique natural object - Shulgan-Tash cave (Bashkiria).</title>
        <authorList>
            <person name="Sazanova A.L."/>
            <person name="Chirak E.R."/>
            <person name="Safronova V.I."/>
        </authorList>
    </citation>
    <scope>NUCLEOTIDE SEQUENCE</scope>
    <source>
        <strain evidence="1">P1</strain>
    </source>
</reference>
<name>A0AC61U6G2_9MICO</name>
<evidence type="ECO:0000313" key="2">
    <source>
        <dbReference type="Proteomes" id="UP001059663"/>
    </source>
</evidence>
<sequence length="154" mass="17013">MSHDDANMDCSQALYRMMEYVDGEMTPEDTQALREHLSGCAPCLAERDIDRVLRQIVQRSCACEPAPRGCGRRSCSASRRSATTARGPRSRRCGTSPRAEPFETAAPSRRLLRNLLRERASRLTPCASSSPVELGTSAPTPSSNSESPRVWWTV</sequence>
<evidence type="ECO:0000313" key="1">
    <source>
        <dbReference type="EMBL" id="UUZ45574.1"/>
    </source>
</evidence>